<organism evidence="1">
    <name type="scientific">marine metagenome</name>
    <dbReference type="NCBI Taxonomy" id="408172"/>
    <lineage>
        <taxon>unclassified sequences</taxon>
        <taxon>metagenomes</taxon>
        <taxon>ecological metagenomes</taxon>
    </lineage>
</organism>
<dbReference type="EMBL" id="UINC01055008">
    <property type="protein sequence ID" value="SVB73407.1"/>
    <property type="molecule type" value="Genomic_DNA"/>
</dbReference>
<reference evidence="1" key="1">
    <citation type="submission" date="2018-05" db="EMBL/GenBank/DDBJ databases">
        <authorList>
            <person name="Lanie J.A."/>
            <person name="Ng W.-L."/>
            <person name="Kazmierczak K.M."/>
            <person name="Andrzejewski T.M."/>
            <person name="Davidsen T.M."/>
            <person name="Wayne K.J."/>
            <person name="Tettelin H."/>
            <person name="Glass J.I."/>
            <person name="Rusch D."/>
            <person name="Podicherti R."/>
            <person name="Tsui H.-C.T."/>
            <person name="Winkler M.E."/>
        </authorList>
    </citation>
    <scope>NUCLEOTIDE SEQUENCE</scope>
</reference>
<sequence>VSKIHIAFRVFHLLSLKMVLALLLASGPSWAITETESGAEWVASAEDPGPDSPPIGRSLFDYLFTDSSDGQSRYNIPFPFESLTGALEVYLQATTTRPLQKVLIPLGRSLQRNAASPHFFKFPRAVVVAEANPVSIPGKPLIVLKDRLFLGYQPQAEAIEVISYNEMAGRFEFQVVENYSESGAPKVYYANRPTCLGCHQNHAPIFAVQPWDESNSNPSVSTLLRNEQKSFYGVPSFTGIDIPGLIGFAADRANLFSTYQLIWKEGCNSPDVAGSVDCRAQALFAALRYRLAANTHAGTRKDSARATLSDQFRQSWSKKWPTGLAIPSREIIDMDPFGGAKTYLG</sequence>
<feature type="non-terminal residue" evidence="1">
    <location>
        <position position="1"/>
    </location>
</feature>
<name>A0A382GFL1_9ZZZZ</name>
<evidence type="ECO:0000313" key="1">
    <source>
        <dbReference type="EMBL" id="SVB73407.1"/>
    </source>
</evidence>
<dbReference type="AlphaFoldDB" id="A0A382GFL1"/>
<accession>A0A382GFL1</accession>
<feature type="non-terminal residue" evidence="1">
    <location>
        <position position="345"/>
    </location>
</feature>
<protein>
    <submittedName>
        <fullName evidence="1">Uncharacterized protein</fullName>
    </submittedName>
</protein>
<gene>
    <name evidence="1" type="ORF">METZ01_LOCUS226261</name>
</gene>
<proteinExistence type="predicted"/>